<feature type="compositionally biased region" description="Gly residues" evidence="15">
    <location>
        <begin position="26"/>
        <end position="44"/>
    </location>
</feature>
<accession>A0A7C8FUH5</accession>
<evidence type="ECO:0000259" key="16">
    <source>
        <dbReference type="PROSITE" id="PS51198"/>
    </source>
</evidence>
<evidence type="ECO:0000256" key="14">
    <source>
        <dbReference type="PROSITE-ProRule" id="PRU00560"/>
    </source>
</evidence>
<evidence type="ECO:0000256" key="10">
    <source>
        <dbReference type="ARBA" id="ARBA00023235"/>
    </source>
</evidence>
<reference evidence="18 19" key="1">
    <citation type="submission" date="2019-09" db="EMBL/GenBank/DDBJ databases">
        <title>Phylogeny of genus Pseudoclavibacter and closely related genus.</title>
        <authorList>
            <person name="Li Y."/>
        </authorList>
    </citation>
    <scope>NUCLEOTIDE SEQUENCE [LARGE SCALE GENOMIC DNA]</scope>
    <source>
        <strain evidence="18 19">JCM 16921</strain>
    </source>
</reference>
<evidence type="ECO:0000256" key="15">
    <source>
        <dbReference type="SAM" id="MobiDB-lite"/>
    </source>
</evidence>
<dbReference type="RefSeq" id="WP_158036468.1">
    <property type="nucleotide sequence ID" value="NZ_BAAAZV010000020.1"/>
</dbReference>
<keyword evidence="4 14" id="KW-0378">Hydrolase</keyword>
<dbReference type="SUPFAM" id="SSF52540">
    <property type="entry name" value="P-loop containing nucleoside triphosphate hydrolases"/>
    <property type="match status" value="1"/>
</dbReference>
<evidence type="ECO:0000256" key="1">
    <source>
        <dbReference type="ARBA" id="ARBA00022722"/>
    </source>
</evidence>
<evidence type="ECO:0000256" key="3">
    <source>
        <dbReference type="ARBA" id="ARBA00022763"/>
    </source>
</evidence>
<keyword evidence="10" id="KW-0413">Isomerase</keyword>
<keyword evidence="6" id="KW-0269">Exonuclease</keyword>
<comment type="catalytic activity">
    <reaction evidence="11">
        <text>Couples ATP hydrolysis with the unwinding of duplex DNA by translocating in the 3'-5' direction.</text>
        <dbReference type="EC" id="5.6.2.4"/>
    </reaction>
</comment>
<protein>
    <recommendedName>
        <fullName evidence="12">DNA 3'-5' helicase</fullName>
        <ecNumber evidence="12">5.6.2.4</ecNumber>
    </recommendedName>
</protein>
<dbReference type="Gene3D" id="3.90.320.10">
    <property type="match status" value="1"/>
</dbReference>
<dbReference type="GO" id="GO:0005524">
    <property type="term" value="F:ATP binding"/>
    <property type="evidence" value="ECO:0007669"/>
    <property type="project" value="UniProtKB-UniRule"/>
</dbReference>
<dbReference type="InterPro" id="IPR011604">
    <property type="entry name" value="PDDEXK-like_dom_sf"/>
</dbReference>
<keyword evidence="7 14" id="KW-0067">ATP-binding</keyword>
<dbReference type="OrthoDB" id="4812256at2"/>
<dbReference type="PROSITE" id="PS51217">
    <property type="entry name" value="UVRD_HELICASE_CTER"/>
    <property type="match status" value="1"/>
</dbReference>
<evidence type="ECO:0000256" key="2">
    <source>
        <dbReference type="ARBA" id="ARBA00022741"/>
    </source>
</evidence>
<evidence type="ECO:0000256" key="9">
    <source>
        <dbReference type="ARBA" id="ARBA00023204"/>
    </source>
</evidence>
<dbReference type="Gene3D" id="1.10.486.10">
    <property type="entry name" value="PCRA, domain 4"/>
    <property type="match status" value="1"/>
</dbReference>
<dbReference type="GO" id="GO:0003677">
    <property type="term" value="F:DNA binding"/>
    <property type="evidence" value="ECO:0007669"/>
    <property type="project" value="UniProtKB-KW"/>
</dbReference>
<keyword evidence="8" id="KW-0238">DNA-binding</keyword>
<evidence type="ECO:0000256" key="11">
    <source>
        <dbReference type="ARBA" id="ARBA00034617"/>
    </source>
</evidence>
<feature type="binding site" evidence="14">
    <location>
        <begin position="86"/>
        <end position="93"/>
    </location>
    <ligand>
        <name>ATP</name>
        <dbReference type="ChEBI" id="CHEBI:30616"/>
    </ligand>
</feature>
<dbReference type="InterPro" id="IPR014016">
    <property type="entry name" value="UvrD-like_ATP-bd"/>
</dbReference>
<keyword evidence="9" id="KW-0234">DNA repair</keyword>
<dbReference type="PROSITE" id="PS51198">
    <property type="entry name" value="UVRD_HELICASE_ATP_BIND"/>
    <property type="match status" value="1"/>
</dbReference>
<feature type="region of interest" description="Disordered" evidence="15">
    <location>
        <begin position="1"/>
        <end position="49"/>
    </location>
</feature>
<evidence type="ECO:0000256" key="8">
    <source>
        <dbReference type="ARBA" id="ARBA00023125"/>
    </source>
</evidence>
<keyword evidence="2 14" id="KW-0547">Nucleotide-binding</keyword>
<dbReference type="InterPro" id="IPR027417">
    <property type="entry name" value="P-loop_NTPase"/>
</dbReference>
<evidence type="ECO:0000259" key="17">
    <source>
        <dbReference type="PROSITE" id="PS51217"/>
    </source>
</evidence>
<feature type="domain" description="UvrD-like helicase ATP-binding" evidence="16">
    <location>
        <begin position="65"/>
        <end position="403"/>
    </location>
</feature>
<evidence type="ECO:0000256" key="5">
    <source>
        <dbReference type="ARBA" id="ARBA00022806"/>
    </source>
</evidence>
<dbReference type="Pfam" id="PF12705">
    <property type="entry name" value="PDDEXK_1"/>
    <property type="match status" value="1"/>
</dbReference>
<evidence type="ECO:0000256" key="13">
    <source>
        <dbReference type="ARBA" id="ARBA00048988"/>
    </source>
</evidence>
<dbReference type="Pfam" id="PF00580">
    <property type="entry name" value="UvrD-helicase"/>
    <property type="match status" value="1"/>
</dbReference>
<dbReference type="GO" id="GO:0005829">
    <property type="term" value="C:cytosol"/>
    <property type="evidence" value="ECO:0007669"/>
    <property type="project" value="TreeGrafter"/>
</dbReference>
<comment type="catalytic activity">
    <reaction evidence="13">
        <text>ATP + H2O = ADP + phosphate + H(+)</text>
        <dbReference type="Rhea" id="RHEA:13065"/>
        <dbReference type="ChEBI" id="CHEBI:15377"/>
        <dbReference type="ChEBI" id="CHEBI:15378"/>
        <dbReference type="ChEBI" id="CHEBI:30616"/>
        <dbReference type="ChEBI" id="CHEBI:43474"/>
        <dbReference type="ChEBI" id="CHEBI:456216"/>
        <dbReference type="EC" id="5.6.2.4"/>
    </reaction>
</comment>
<evidence type="ECO:0000256" key="4">
    <source>
        <dbReference type="ARBA" id="ARBA00022801"/>
    </source>
</evidence>
<dbReference type="GO" id="GO:0004527">
    <property type="term" value="F:exonuclease activity"/>
    <property type="evidence" value="ECO:0007669"/>
    <property type="project" value="UniProtKB-KW"/>
</dbReference>
<evidence type="ECO:0000256" key="7">
    <source>
        <dbReference type="ARBA" id="ARBA00022840"/>
    </source>
</evidence>
<evidence type="ECO:0000256" key="12">
    <source>
        <dbReference type="ARBA" id="ARBA00034808"/>
    </source>
</evidence>
<keyword evidence="5 14" id="KW-0347">Helicase</keyword>
<dbReference type="PANTHER" id="PTHR11070">
    <property type="entry name" value="UVRD / RECB / PCRA DNA HELICASE FAMILY MEMBER"/>
    <property type="match status" value="1"/>
</dbReference>
<keyword evidence="3" id="KW-0227">DNA damage</keyword>
<comment type="caution">
    <text evidence="18">The sequence shown here is derived from an EMBL/GenBank/DDBJ whole genome shotgun (WGS) entry which is preliminary data.</text>
</comment>
<dbReference type="PANTHER" id="PTHR11070:SF55">
    <property type="entry name" value="DNA 3'-5' HELICASE"/>
    <property type="match status" value="1"/>
</dbReference>
<evidence type="ECO:0000313" key="18">
    <source>
        <dbReference type="EMBL" id="KAB1631999.1"/>
    </source>
</evidence>
<keyword evidence="19" id="KW-1185">Reference proteome</keyword>
<dbReference type="Proteomes" id="UP000481339">
    <property type="component" value="Unassembled WGS sequence"/>
</dbReference>
<dbReference type="EC" id="5.6.2.4" evidence="12"/>
<dbReference type="GO" id="GO:0000725">
    <property type="term" value="P:recombinational repair"/>
    <property type="evidence" value="ECO:0007669"/>
    <property type="project" value="TreeGrafter"/>
</dbReference>
<dbReference type="Pfam" id="PF13361">
    <property type="entry name" value="UvrD_C"/>
    <property type="match status" value="1"/>
</dbReference>
<dbReference type="InterPro" id="IPR038726">
    <property type="entry name" value="PDDEXK_AddAB-type"/>
</dbReference>
<evidence type="ECO:0000313" key="19">
    <source>
        <dbReference type="Proteomes" id="UP000481339"/>
    </source>
</evidence>
<dbReference type="InterPro" id="IPR000212">
    <property type="entry name" value="DNA_helicase_UvrD/REP"/>
</dbReference>
<proteinExistence type="predicted"/>
<name>A0A7C8FUH5_9MICO</name>
<keyword evidence="1" id="KW-0540">Nuclease</keyword>
<feature type="domain" description="UvrD-like helicase C-terminal" evidence="17">
    <location>
        <begin position="404"/>
        <end position="717"/>
    </location>
</feature>
<organism evidence="18 19">
    <name type="scientific">Pseudoclavibacter caeni</name>
    <dbReference type="NCBI Taxonomy" id="908846"/>
    <lineage>
        <taxon>Bacteria</taxon>
        <taxon>Bacillati</taxon>
        <taxon>Actinomycetota</taxon>
        <taxon>Actinomycetes</taxon>
        <taxon>Micrococcales</taxon>
        <taxon>Microbacteriaceae</taxon>
        <taxon>Pseudoclavibacter</taxon>
    </lineage>
</organism>
<dbReference type="AlphaFoldDB" id="A0A7C8FUH5"/>
<dbReference type="InterPro" id="IPR014017">
    <property type="entry name" value="DNA_helicase_UvrD-like_C"/>
</dbReference>
<dbReference type="GO" id="GO:0033202">
    <property type="term" value="C:DNA helicase complex"/>
    <property type="evidence" value="ECO:0007669"/>
    <property type="project" value="TreeGrafter"/>
</dbReference>
<evidence type="ECO:0000256" key="6">
    <source>
        <dbReference type="ARBA" id="ARBA00022839"/>
    </source>
</evidence>
<gene>
    <name evidence="18" type="ORF">F8O02_06730</name>
</gene>
<dbReference type="Gene3D" id="3.40.50.300">
    <property type="entry name" value="P-loop containing nucleotide triphosphate hydrolases"/>
    <property type="match status" value="3"/>
</dbReference>
<dbReference type="CDD" id="cd17932">
    <property type="entry name" value="DEXQc_UvrD"/>
    <property type="match status" value="1"/>
</dbReference>
<dbReference type="GO" id="GO:0043138">
    <property type="term" value="F:3'-5' DNA helicase activity"/>
    <property type="evidence" value="ECO:0007669"/>
    <property type="project" value="UniProtKB-EC"/>
</dbReference>
<sequence>MSERTTMGEGAAMDAKRDVTNEGMPPAGGGTTGTPGVGTTGASGAGVRRPPLGADAIARAVRVYPPTPEQRAVIEFAEDRPALVIAGAGAGKTETMARRVVWLVANRVVRPDQVLGLTFTRKAAGELAQRIDQALRALARSGLVDDVDLDRQPEVSTYNAFANALFQDNALRVGREPDSTLLTEAGAWALAHQVVLDADDEDALIALGLRPERLAEVVIALDHEMVDNEADPDAVVALAGRFTALRELPPKPRARKPGPGKEVLEAVEAVEALETLVPLVQEYERRKRERGVIEYSDQVALALRAIRADPAAAALYRQRYDAILLDEYQDTSVSQTRLLAALFRGRRVMAVGDPNQSIYGWRGASSRNLAGFHTDFAGDEAGAGDSATRSAATFTLATSWRNSHRVLAAANALVADVHPGGDVPLLRLAPRPGAPDGAVDVAVAPDIEGEATEVARWMADRLQPHETAAVLFRARQLMPMFARALGRAGVPCEIVGFAGVLTSPEVVDVLSAMRVVHSVDADNALVRLLAGERWRVGPADLDALGRIARRLDSYDADLHRLDADIRRRLRESVARDDHATLVDAVDLLLSDRPLVTRLVAESGMTDEGLRRLRQAARTIRGLRAQSHLPVPEFLRVCAQRLLVDVELVANETRRRPLANLHALHAKAVEYEQTAPSPSLGGFLAWIDQVGRRERLAAEAAPRAEGVVQLLTVHASKGLEWDHVAVVRLVDDELPARLSSTRGWLTRGVLPYPLRGDAADLPRLDWEQAADAAEFGQALERYRTGVHDRHLGEERRIAYVALTRAREDLLLTASRVRPDRARPRTLSPFLVELMDRGVAPDVREAFDALPEAPESTEPRLPWPVDPLGDRRETVQRAADAVARAQTELAGPVDVPGTWPDLGPWEAPVRALLAERGDRDRPVAVALPRRVAASRMHEFLADPEAVAAQLFRPMPSAPHSETRVGTLFHEWVERRYRVTGLELPLDEPLAEFDEGDPSVPVVLSARARERLEALQRAFEASPWSTRRPVAVETQIRLPLGEVGVVCRLDAVFRTEHGHEVVDWKTGRPPRDAAEIEQRQIQLALYRLAWAQHAGVPVDQVDACLYYVREDRVIRLDRLVTIEGLAARWAELAAGGARLDQED</sequence>
<dbReference type="EMBL" id="WBKA01000004">
    <property type="protein sequence ID" value="KAB1631999.1"/>
    <property type="molecule type" value="Genomic_DNA"/>
</dbReference>